<dbReference type="InterPro" id="IPR019734">
    <property type="entry name" value="TPR_rpt"/>
</dbReference>
<reference evidence="2 3" key="1">
    <citation type="submission" date="2012-05" db="EMBL/GenBank/DDBJ databases">
        <title>Finished chromosome of genome of Oscillatoria sp. PCC 7112.</title>
        <authorList>
            <consortium name="US DOE Joint Genome Institute"/>
            <person name="Gugger M."/>
            <person name="Coursin T."/>
            <person name="Rippka R."/>
            <person name="Tandeau De Marsac N."/>
            <person name="Huntemann M."/>
            <person name="Wei C.-L."/>
            <person name="Han J."/>
            <person name="Detter J.C."/>
            <person name="Han C."/>
            <person name="Tapia R."/>
            <person name="Davenport K."/>
            <person name="Daligault H."/>
            <person name="Erkkila T."/>
            <person name="Gu W."/>
            <person name="Munk A.C.C."/>
            <person name="Teshima H."/>
            <person name="Xu Y."/>
            <person name="Chain P."/>
            <person name="Chen A."/>
            <person name="Krypides N."/>
            <person name="Mavromatis K."/>
            <person name="Markowitz V."/>
            <person name="Szeto E."/>
            <person name="Ivanova N."/>
            <person name="Mikhailova N."/>
            <person name="Ovchinnikova G."/>
            <person name="Pagani I."/>
            <person name="Pati A."/>
            <person name="Goodwin L."/>
            <person name="Peters L."/>
            <person name="Pitluck S."/>
            <person name="Woyke T."/>
            <person name="Kerfeld C."/>
        </authorList>
    </citation>
    <scope>NUCLEOTIDE SEQUENCE [LARGE SCALE GENOMIC DNA]</scope>
    <source>
        <strain evidence="2 3">PCC 7112</strain>
    </source>
</reference>
<gene>
    <name evidence="2" type="ORF">Osc7112_1602</name>
</gene>
<dbReference type="KEGG" id="oni:Osc7112_1602"/>
<dbReference type="EMBL" id="CP003614">
    <property type="protein sequence ID" value="AFZ06117.1"/>
    <property type="molecule type" value="Genomic_DNA"/>
</dbReference>
<dbReference type="OrthoDB" id="446317at2"/>
<dbReference type="InterPro" id="IPR011990">
    <property type="entry name" value="TPR-like_helical_dom_sf"/>
</dbReference>
<dbReference type="AlphaFoldDB" id="K9VF63"/>
<dbReference type="STRING" id="179408.Osc7112_1602"/>
<dbReference type="InterPro" id="IPR024983">
    <property type="entry name" value="CHAT_dom"/>
</dbReference>
<proteinExistence type="predicted"/>
<dbReference type="SUPFAM" id="SSF48452">
    <property type="entry name" value="TPR-like"/>
    <property type="match status" value="2"/>
</dbReference>
<accession>K9VF63</accession>
<dbReference type="PANTHER" id="PTHR10098:SF108">
    <property type="entry name" value="TETRATRICOPEPTIDE REPEAT PROTEIN 28"/>
    <property type="match status" value="1"/>
</dbReference>
<keyword evidence="3" id="KW-1185">Reference proteome</keyword>
<evidence type="ECO:0000313" key="2">
    <source>
        <dbReference type="EMBL" id="AFZ06117.1"/>
    </source>
</evidence>
<dbReference type="Pfam" id="PF12770">
    <property type="entry name" value="CHAT"/>
    <property type="match status" value="1"/>
</dbReference>
<protein>
    <submittedName>
        <fullName evidence="2">Tetratricopeptide region</fullName>
    </submittedName>
</protein>
<dbReference type="eggNOG" id="COG0457">
    <property type="taxonomic scope" value="Bacteria"/>
</dbReference>
<dbReference type="PANTHER" id="PTHR10098">
    <property type="entry name" value="RAPSYN-RELATED"/>
    <property type="match status" value="1"/>
</dbReference>
<feature type="domain" description="CHAT" evidence="1">
    <location>
        <begin position="725"/>
        <end position="1004"/>
    </location>
</feature>
<dbReference type="PATRIC" id="fig|179408.3.peg.1940"/>
<dbReference type="SMART" id="SM00028">
    <property type="entry name" value="TPR"/>
    <property type="match status" value="4"/>
</dbReference>
<name>K9VF63_9CYAN</name>
<organism evidence="2 3">
    <name type="scientific">Phormidium nigroviride PCC 7112</name>
    <dbReference type="NCBI Taxonomy" id="179408"/>
    <lineage>
        <taxon>Bacteria</taxon>
        <taxon>Bacillati</taxon>
        <taxon>Cyanobacteriota</taxon>
        <taxon>Cyanophyceae</taxon>
        <taxon>Oscillatoriophycideae</taxon>
        <taxon>Oscillatoriales</taxon>
        <taxon>Oscillatoriaceae</taxon>
        <taxon>Phormidium</taxon>
    </lineage>
</organism>
<dbReference type="Proteomes" id="UP000010478">
    <property type="component" value="Chromosome"/>
</dbReference>
<sequence precursor="true">MARKRFTFFRSIQVLFLKPARLRWGRSLRLFTILFVAALLSLFAANVKAQSGLNLEKSGVSHSLISWEKVDEFSVISGKLGIGTQPRSPQEWEDLARTSYAAGEFPEAAKYWRQAVAGFEVGGDWLNQAIALGNLSLTYQQLGRWEEANSAIAKSRSLLPEESKVKSLVELKAIGQILDIQSNGQWEQGQANLALQTGQQATKIYVKLKDNLGWKRSLIAQVKTLQALGLYQQACQAIIPVVESNNPENFAIPSQDCQQFITEKLAAIKESVKRPSNPTLKNIQITGARFLGDVLRQLGYLNESQELLEQVDRVVTQQEYLQEKALVLLSLGDTYQALGNRNKFLSKSNEYKKYYQKAIDSYRKSVNVAANNSFVKVQAQLNLLSLLVDNKIGLAIDLNESQAVRLQILSQLSQLPPSHKIVYAEVSLMNSLVRLKQEELKIASNVSNSSGEISEKLSNYCLQNSSIVAESLSGNKSSVSEREIVELGAKAIELARDLGDSRAKSYALGNLGKVYEGNQRWLEAQQCTEQALLLSQNVQLNAPDLAYQWQWQLGRIRWNGARDVKGAIAAYTAAFNTLQSVRDDLVPISRDGQFDFRDKIEPVYRELVDLLLHGEKPIQEKLKQARNVIEALQVAELDNLFRDACIVVNKLEEIDAIADKYDPTAAVIHAIILPNRLAIILKLPGKKDLEYREIYQKQTLVKDTINHLQTHLIQPGNTDEVLAESKKLYKWLIQPIESLLESDRDVKTLVFILDRPLQSIPMGALYDERSDQYLMEKDYALALVSGLQLLDPKSWNQVKSSKLKVLLGGVDLPQTLEGQHFEKIQKLLEELDGIAKNVATSKRFLNEDFTLTNLQQELALANIPILHIKTHGQFSSDPEKTFLVAFGTLLKSNDLDKLIKRGNKKDVRAIELLVLSACKTAQGDDRAVLGLSGVAIRAGARSTVSSLWVAEDAVNTKIIVRFYEELRQPGMTRAKALHNAQKAYFQAKEDQEPHFWAPYIIVGNWL</sequence>
<dbReference type="Pfam" id="PF13424">
    <property type="entry name" value="TPR_12"/>
    <property type="match status" value="1"/>
</dbReference>
<dbReference type="Gene3D" id="1.25.40.10">
    <property type="entry name" value="Tetratricopeptide repeat domain"/>
    <property type="match status" value="3"/>
</dbReference>
<dbReference type="HOGENOM" id="CLU_002404_0_0_3"/>
<evidence type="ECO:0000259" key="1">
    <source>
        <dbReference type="Pfam" id="PF12770"/>
    </source>
</evidence>
<dbReference type="eggNOG" id="COG4995">
    <property type="taxonomic scope" value="Bacteria"/>
</dbReference>
<evidence type="ECO:0000313" key="3">
    <source>
        <dbReference type="Proteomes" id="UP000010478"/>
    </source>
</evidence>